<proteinExistence type="predicted"/>
<feature type="compositionally biased region" description="Low complexity" evidence="1">
    <location>
        <begin position="162"/>
        <end position="174"/>
    </location>
</feature>
<keyword evidence="2" id="KW-0732">Signal</keyword>
<feature type="chain" id="PRO_5042142816" evidence="2">
    <location>
        <begin position="26"/>
        <end position="207"/>
    </location>
</feature>
<feature type="signal peptide" evidence="2">
    <location>
        <begin position="1"/>
        <end position="25"/>
    </location>
</feature>
<dbReference type="Proteomes" id="UP001190700">
    <property type="component" value="Unassembled WGS sequence"/>
</dbReference>
<reference evidence="3 4" key="1">
    <citation type="journal article" date="2015" name="Genome Biol. Evol.">
        <title>Comparative Genomics of a Bacterivorous Green Alga Reveals Evolutionary Causalities and Consequences of Phago-Mixotrophic Mode of Nutrition.</title>
        <authorList>
            <person name="Burns J.A."/>
            <person name="Paasch A."/>
            <person name="Narechania A."/>
            <person name="Kim E."/>
        </authorList>
    </citation>
    <scope>NUCLEOTIDE SEQUENCE [LARGE SCALE GENOMIC DNA]</scope>
    <source>
        <strain evidence="3 4">PLY_AMNH</strain>
    </source>
</reference>
<evidence type="ECO:0000313" key="3">
    <source>
        <dbReference type="EMBL" id="KAK3268907.1"/>
    </source>
</evidence>
<gene>
    <name evidence="3" type="ORF">CYMTET_22616</name>
</gene>
<name>A0AAE0L1Y1_9CHLO</name>
<organism evidence="3 4">
    <name type="scientific">Cymbomonas tetramitiformis</name>
    <dbReference type="NCBI Taxonomy" id="36881"/>
    <lineage>
        <taxon>Eukaryota</taxon>
        <taxon>Viridiplantae</taxon>
        <taxon>Chlorophyta</taxon>
        <taxon>Pyramimonadophyceae</taxon>
        <taxon>Pyramimonadales</taxon>
        <taxon>Pyramimonadaceae</taxon>
        <taxon>Cymbomonas</taxon>
    </lineage>
</organism>
<dbReference type="PROSITE" id="PS51257">
    <property type="entry name" value="PROKAR_LIPOPROTEIN"/>
    <property type="match status" value="1"/>
</dbReference>
<protein>
    <submittedName>
        <fullName evidence="3">Uncharacterized protein</fullName>
    </submittedName>
</protein>
<evidence type="ECO:0000256" key="2">
    <source>
        <dbReference type="SAM" id="SignalP"/>
    </source>
</evidence>
<sequence>MTKALNLPLCAAVLLASCLMQAAYAVDCSSKLVSAQTGPSSDCSGGNSHFWPIDYESSGCHGWRAEAPDGELHDNSANDMRCNTDGSFSFMQFAGTLVCDGSGTEKSIVLGECHQDKPPTLYTKGTENSCCTDPTSSGCVTDVPYVTQAGATIYLNGELCDASSEGGSSPSAESTPPPPTTASESGGERVLIGSCSLILIGFWTLLT</sequence>
<evidence type="ECO:0000313" key="4">
    <source>
        <dbReference type="Proteomes" id="UP001190700"/>
    </source>
</evidence>
<accession>A0AAE0L1Y1</accession>
<feature type="region of interest" description="Disordered" evidence="1">
    <location>
        <begin position="161"/>
        <end position="187"/>
    </location>
</feature>
<keyword evidence="4" id="KW-1185">Reference proteome</keyword>
<dbReference type="EMBL" id="LGRX02011483">
    <property type="protein sequence ID" value="KAK3268907.1"/>
    <property type="molecule type" value="Genomic_DNA"/>
</dbReference>
<dbReference type="AlphaFoldDB" id="A0AAE0L1Y1"/>
<comment type="caution">
    <text evidence="3">The sequence shown here is derived from an EMBL/GenBank/DDBJ whole genome shotgun (WGS) entry which is preliminary data.</text>
</comment>
<evidence type="ECO:0000256" key="1">
    <source>
        <dbReference type="SAM" id="MobiDB-lite"/>
    </source>
</evidence>